<dbReference type="EMBL" id="FWDM01000010">
    <property type="protein sequence ID" value="SLM11171.1"/>
    <property type="molecule type" value="Genomic_DNA"/>
</dbReference>
<dbReference type="AlphaFoldDB" id="A0A3P3XGJ5"/>
<protein>
    <submittedName>
        <fullName evidence="1">Uncharacterized protein</fullName>
    </submittedName>
</protein>
<evidence type="ECO:0000313" key="1">
    <source>
        <dbReference type="EMBL" id="SLM11171.1"/>
    </source>
</evidence>
<reference evidence="1" key="1">
    <citation type="submission" date="2017-02" db="EMBL/GenBank/DDBJ databases">
        <authorList>
            <person name="Regsiter A."/>
            <person name="William W."/>
        </authorList>
    </citation>
    <scope>NUCLEOTIDE SEQUENCE</scope>
    <source>
        <strain evidence="1">Bib</strain>
    </source>
</reference>
<proteinExistence type="predicted"/>
<organism evidence="1">
    <name type="scientific">uncultured spirochete</name>
    <dbReference type="NCBI Taxonomy" id="156406"/>
    <lineage>
        <taxon>Bacteria</taxon>
        <taxon>Pseudomonadati</taxon>
        <taxon>Spirochaetota</taxon>
        <taxon>Spirochaetia</taxon>
        <taxon>Spirochaetales</taxon>
        <taxon>environmental samples</taxon>
    </lineage>
</organism>
<gene>
    <name evidence="1" type="ORF">SPIROBIBN47_180032</name>
</gene>
<accession>A0A3P3XGJ5</accession>
<name>A0A3P3XGJ5_9SPIR</name>
<sequence length="82" mass="9430">MSIEKEYDARIDKKKRLTIRGARYSNYHVCEYENGTVVLEPRELVPPFEVSKHTLEMMDSAMMNFKNGKASAPVDLSAFSEK</sequence>